<accession>A0A9E8HH69</accession>
<protein>
    <submittedName>
        <fullName evidence="2">Uncharacterized protein</fullName>
    </submittedName>
</protein>
<feature type="compositionally biased region" description="Basic and acidic residues" evidence="1">
    <location>
        <begin position="24"/>
        <end position="60"/>
    </location>
</feature>
<proteinExistence type="predicted"/>
<organism evidence="2 3">
    <name type="scientific">Alkalimarinus sediminis</name>
    <dbReference type="NCBI Taxonomy" id="1632866"/>
    <lineage>
        <taxon>Bacteria</taxon>
        <taxon>Pseudomonadati</taxon>
        <taxon>Pseudomonadota</taxon>
        <taxon>Gammaproteobacteria</taxon>
        <taxon>Alteromonadales</taxon>
        <taxon>Alteromonadaceae</taxon>
        <taxon>Alkalimarinus</taxon>
    </lineage>
</organism>
<name>A0A9E8HH69_9ALTE</name>
<dbReference type="Proteomes" id="UP001164472">
    <property type="component" value="Chromosome"/>
</dbReference>
<evidence type="ECO:0000313" key="3">
    <source>
        <dbReference type="Proteomes" id="UP001164472"/>
    </source>
</evidence>
<feature type="region of interest" description="Disordered" evidence="1">
    <location>
        <begin position="16"/>
        <end position="60"/>
    </location>
</feature>
<evidence type="ECO:0000313" key="2">
    <source>
        <dbReference type="EMBL" id="UZW73302.1"/>
    </source>
</evidence>
<gene>
    <name evidence="2" type="ORF">NNL22_09570</name>
</gene>
<dbReference type="KEGG" id="asem:NNL22_09570"/>
<dbReference type="AlphaFoldDB" id="A0A9E8HH69"/>
<keyword evidence="3" id="KW-1185">Reference proteome</keyword>
<sequence length="60" mass="7470">MRAKFEARELNYNGIERRTTHRRTQLERRSSVRFEPHKQDRRQIQGRREHDGDSWLLHDL</sequence>
<dbReference type="RefSeq" id="WP_251809444.1">
    <property type="nucleotide sequence ID" value="NZ_CP101527.1"/>
</dbReference>
<dbReference type="EMBL" id="CP101527">
    <property type="protein sequence ID" value="UZW73302.1"/>
    <property type="molecule type" value="Genomic_DNA"/>
</dbReference>
<evidence type="ECO:0000256" key="1">
    <source>
        <dbReference type="SAM" id="MobiDB-lite"/>
    </source>
</evidence>
<reference evidence="2" key="1">
    <citation type="submission" date="2022-07" db="EMBL/GenBank/DDBJ databases">
        <title>Alkalimarinus sp. nov., isolated from gut of a Alitta virens.</title>
        <authorList>
            <person name="Yang A.I."/>
            <person name="Shin N.-R."/>
        </authorList>
    </citation>
    <scope>NUCLEOTIDE SEQUENCE</scope>
    <source>
        <strain evidence="2">FA028</strain>
    </source>
</reference>